<proteinExistence type="predicted"/>
<dbReference type="PROSITE" id="PS50930">
    <property type="entry name" value="HTH_LYTTR"/>
    <property type="match status" value="1"/>
</dbReference>
<dbReference type="Proteomes" id="UP001257914">
    <property type="component" value="Unassembled WGS sequence"/>
</dbReference>
<evidence type="ECO:0000256" key="2">
    <source>
        <dbReference type="SAM" id="Phobius"/>
    </source>
</evidence>
<evidence type="ECO:0000256" key="1">
    <source>
        <dbReference type="ARBA" id="ARBA00023012"/>
    </source>
</evidence>
<dbReference type="PANTHER" id="PTHR37299:SF1">
    <property type="entry name" value="STAGE 0 SPORULATION PROTEIN A HOMOLOG"/>
    <property type="match status" value="1"/>
</dbReference>
<dbReference type="Gene3D" id="2.40.50.1020">
    <property type="entry name" value="LytTr DNA-binding domain"/>
    <property type="match status" value="1"/>
</dbReference>
<dbReference type="Pfam" id="PF04397">
    <property type="entry name" value="LytTR"/>
    <property type="match status" value="1"/>
</dbReference>
<feature type="transmembrane region" description="Helical" evidence="2">
    <location>
        <begin position="47"/>
        <end position="66"/>
    </location>
</feature>
<dbReference type="RefSeq" id="WP_315948536.1">
    <property type="nucleotide sequence ID" value="NZ_JAWCUA010000010.1"/>
</dbReference>
<evidence type="ECO:0000313" key="5">
    <source>
        <dbReference type="Proteomes" id="UP001257914"/>
    </source>
</evidence>
<comment type="caution">
    <text evidence="4">The sequence shown here is derived from an EMBL/GenBank/DDBJ whole genome shotgun (WGS) entry which is preliminary data.</text>
</comment>
<gene>
    <name evidence="4" type="ORF">RT723_13270</name>
</gene>
<evidence type="ECO:0000313" key="4">
    <source>
        <dbReference type="EMBL" id="MDU0113952.1"/>
    </source>
</evidence>
<dbReference type="InterPro" id="IPR046947">
    <property type="entry name" value="LytR-like"/>
</dbReference>
<feature type="transmembrane region" description="Helical" evidence="2">
    <location>
        <begin position="137"/>
        <end position="154"/>
    </location>
</feature>
<keyword evidence="4" id="KW-0238">DNA-binding</keyword>
<reference evidence="4 5" key="1">
    <citation type="submission" date="2023-10" db="EMBL/GenBank/DDBJ databases">
        <title>Psychrosphaera aquimaarina strain SW33 isolated from seawater.</title>
        <authorList>
            <person name="Bayburt H."/>
            <person name="Kim J.M."/>
            <person name="Choi B.J."/>
            <person name="Jeon C.O."/>
        </authorList>
    </citation>
    <scope>NUCLEOTIDE SEQUENCE [LARGE SCALE GENOMIC DNA]</scope>
    <source>
        <strain evidence="4 5">KCTC 52743</strain>
    </source>
</reference>
<dbReference type="InterPro" id="IPR012379">
    <property type="entry name" value="LytTR_MHYE"/>
</dbReference>
<keyword evidence="2" id="KW-1133">Transmembrane helix</keyword>
<dbReference type="GO" id="GO:0003677">
    <property type="term" value="F:DNA binding"/>
    <property type="evidence" value="ECO:0007669"/>
    <property type="project" value="UniProtKB-KW"/>
</dbReference>
<feature type="transmembrane region" description="Helical" evidence="2">
    <location>
        <begin position="12"/>
        <end position="35"/>
    </location>
</feature>
<sequence>MRFQHFQKYQAWYETAIVSVYILLNNTINATSMIMEESRNSDTLPFLIWQPFLFEYSSAIGWVLMLPAISWLLDKSPLMSEKFTRTFFIYLSASVVFSLCHITIMVWLRKLVYWSQNLTYEFGDLFFELIYEYRKDLWSFMFFIMAILSYRFIFSRLQGEANSINLGEDKPVSNNIDRLLVKKLGKEFIIKVEDIEWFESSGNYVNLHIQGRVYPMRTTMNNLIQQIENKGFCRIHRCYGINMDAVTSITPLSSGDSEIKLNNGKLLNLSRRYKEDFKLQLDKI</sequence>
<name>A0ABU3R397_9GAMM</name>
<evidence type="ECO:0000259" key="3">
    <source>
        <dbReference type="PROSITE" id="PS50930"/>
    </source>
</evidence>
<keyword evidence="2" id="KW-0812">Transmembrane</keyword>
<keyword evidence="1" id="KW-0902">Two-component regulatory system</keyword>
<dbReference type="InterPro" id="IPR007492">
    <property type="entry name" value="LytTR_DNA-bd_dom"/>
</dbReference>
<dbReference type="PANTHER" id="PTHR37299">
    <property type="entry name" value="TRANSCRIPTIONAL REGULATOR-RELATED"/>
    <property type="match status" value="1"/>
</dbReference>
<accession>A0ABU3R397</accession>
<organism evidence="4 5">
    <name type="scientific">Psychrosphaera aquimarina</name>
    <dbReference type="NCBI Taxonomy" id="2044854"/>
    <lineage>
        <taxon>Bacteria</taxon>
        <taxon>Pseudomonadati</taxon>
        <taxon>Pseudomonadota</taxon>
        <taxon>Gammaproteobacteria</taxon>
        <taxon>Alteromonadales</taxon>
        <taxon>Pseudoalteromonadaceae</taxon>
        <taxon>Psychrosphaera</taxon>
    </lineage>
</organism>
<dbReference type="PIRSF" id="PIRSF031767">
    <property type="entry name" value="MHYE_LytTR"/>
    <property type="match status" value="1"/>
</dbReference>
<keyword evidence="5" id="KW-1185">Reference proteome</keyword>
<dbReference type="EMBL" id="JAWCUA010000010">
    <property type="protein sequence ID" value="MDU0113952.1"/>
    <property type="molecule type" value="Genomic_DNA"/>
</dbReference>
<keyword evidence="2" id="KW-0472">Membrane</keyword>
<dbReference type="SMART" id="SM00850">
    <property type="entry name" value="LytTR"/>
    <property type="match status" value="1"/>
</dbReference>
<feature type="domain" description="HTH LytTR-type" evidence="3">
    <location>
        <begin position="179"/>
        <end position="283"/>
    </location>
</feature>
<protein>
    <submittedName>
        <fullName evidence="4">LytTR family DNA-binding domain-containing protein</fullName>
    </submittedName>
</protein>
<feature type="transmembrane region" description="Helical" evidence="2">
    <location>
        <begin position="87"/>
        <end position="108"/>
    </location>
</feature>